<keyword evidence="3" id="KW-1185">Reference proteome</keyword>
<gene>
    <name evidence="2" type="ORF">K5I29_10830</name>
</gene>
<accession>A0ABY6M1I5</accession>
<protein>
    <recommendedName>
        <fullName evidence="4">Outer membrane protein beta-barrel domain-containing protein</fullName>
    </recommendedName>
</protein>
<dbReference type="EMBL" id="CP081495">
    <property type="protein sequence ID" value="UYW00981.1"/>
    <property type="molecule type" value="Genomic_DNA"/>
</dbReference>
<feature type="chain" id="PRO_5046526113" description="Outer membrane protein beta-barrel domain-containing protein" evidence="1">
    <location>
        <begin position="22"/>
        <end position="221"/>
    </location>
</feature>
<evidence type="ECO:0000313" key="2">
    <source>
        <dbReference type="EMBL" id="UYW00981.1"/>
    </source>
</evidence>
<name>A0ABY6M1I5_9FLAO</name>
<dbReference type="RefSeq" id="WP_264433280.1">
    <property type="nucleotide sequence ID" value="NZ_CP081495.1"/>
</dbReference>
<organism evidence="2 3">
    <name type="scientific">Flavobacterium agricola</name>
    <dbReference type="NCBI Taxonomy" id="2870839"/>
    <lineage>
        <taxon>Bacteria</taxon>
        <taxon>Pseudomonadati</taxon>
        <taxon>Bacteroidota</taxon>
        <taxon>Flavobacteriia</taxon>
        <taxon>Flavobacteriales</taxon>
        <taxon>Flavobacteriaceae</taxon>
        <taxon>Flavobacterium</taxon>
    </lineage>
</organism>
<feature type="signal peptide" evidence="1">
    <location>
        <begin position="1"/>
        <end position="21"/>
    </location>
</feature>
<dbReference type="Proteomes" id="UP001163328">
    <property type="component" value="Chromosome"/>
</dbReference>
<sequence length="221" mass="24259">MKKIKTIAVLICSFAPIMVFSQNAWRGGNRIGLIAGPNFTHVFSSCLQTQDKMGWTAGAQIRGNIHNYWSGIYGIRFYESNFGVATTSVNGEAQEVIFTNRGAHVNILMSYVLVPKHISIDIGPVLQINNNLALKRGVENNVINGTALTTKDVIKVTPINGLVYVGATLGINSIRANINYTLGVNNFFSKLNKDDDLVRRNNNQKFTGRTGVLSCVLQINL</sequence>
<keyword evidence="1" id="KW-0732">Signal</keyword>
<evidence type="ECO:0000256" key="1">
    <source>
        <dbReference type="SAM" id="SignalP"/>
    </source>
</evidence>
<evidence type="ECO:0000313" key="3">
    <source>
        <dbReference type="Proteomes" id="UP001163328"/>
    </source>
</evidence>
<proteinExistence type="predicted"/>
<evidence type="ECO:0008006" key="4">
    <source>
        <dbReference type="Google" id="ProtNLM"/>
    </source>
</evidence>
<reference evidence="2" key="1">
    <citation type="submission" date="2021-08" db="EMBL/GenBank/DDBJ databases">
        <title>Flavobacterium sp. strain CC-SYL302.</title>
        <authorList>
            <person name="Lin S.-Y."/>
            <person name="Lee T.-H."/>
            <person name="Young C.-C."/>
        </authorList>
    </citation>
    <scope>NUCLEOTIDE SEQUENCE</scope>
    <source>
        <strain evidence="2">CC-SYL302</strain>
    </source>
</reference>